<proteinExistence type="predicted"/>
<name>A0A4Z2G147_9TELE</name>
<gene>
    <name evidence="1" type="ORF">EYF80_043555</name>
</gene>
<dbReference type="EMBL" id="SRLO01000800">
    <property type="protein sequence ID" value="TNN46242.1"/>
    <property type="molecule type" value="Genomic_DNA"/>
</dbReference>
<evidence type="ECO:0000313" key="1">
    <source>
        <dbReference type="EMBL" id="TNN46242.1"/>
    </source>
</evidence>
<dbReference type="AlphaFoldDB" id="A0A4Z2G147"/>
<dbReference type="Proteomes" id="UP000314294">
    <property type="component" value="Unassembled WGS sequence"/>
</dbReference>
<comment type="caution">
    <text evidence="1">The sequence shown here is derived from an EMBL/GenBank/DDBJ whole genome shotgun (WGS) entry which is preliminary data.</text>
</comment>
<organism evidence="1 2">
    <name type="scientific">Liparis tanakae</name>
    <name type="common">Tanaka's snailfish</name>
    <dbReference type="NCBI Taxonomy" id="230148"/>
    <lineage>
        <taxon>Eukaryota</taxon>
        <taxon>Metazoa</taxon>
        <taxon>Chordata</taxon>
        <taxon>Craniata</taxon>
        <taxon>Vertebrata</taxon>
        <taxon>Euteleostomi</taxon>
        <taxon>Actinopterygii</taxon>
        <taxon>Neopterygii</taxon>
        <taxon>Teleostei</taxon>
        <taxon>Neoteleostei</taxon>
        <taxon>Acanthomorphata</taxon>
        <taxon>Eupercaria</taxon>
        <taxon>Perciformes</taxon>
        <taxon>Cottioidei</taxon>
        <taxon>Cottales</taxon>
        <taxon>Liparidae</taxon>
        <taxon>Liparis</taxon>
    </lineage>
</organism>
<accession>A0A4Z2G147</accession>
<keyword evidence="2" id="KW-1185">Reference proteome</keyword>
<sequence>MACRSERFDGLGAWERLGCTENTVNTRVSIPIADASACGFCDNVVVADMQTVPHLQVKSCMSCI</sequence>
<protein>
    <submittedName>
        <fullName evidence="1">Uncharacterized protein</fullName>
    </submittedName>
</protein>
<evidence type="ECO:0000313" key="2">
    <source>
        <dbReference type="Proteomes" id="UP000314294"/>
    </source>
</evidence>
<reference evidence="1 2" key="1">
    <citation type="submission" date="2019-03" db="EMBL/GenBank/DDBJ databases">
        <title>First draft genome of Liparis tanakae, snailfish: a comprehensive survey of snailfish specific genes.</title>
        <authorList>
            <person name="Kim W."/>
            <person name="Song I."/>
            <person name="Jeong J.-H."/>
            <person name="Kim D."/>
            <person name="Kim S."/>
            <person name="Ryu S."/>
            <person name="Song J.Y."/>
            <person name="Lee S.K."/>
        </authorList>
    </citation>
    <scope>NUCLEOTIDE SEQUENCE [LARGE SCALE GENOMIC DNA]</scope>
    <source>
        <tissue evidence="1">Muscle</tissue>
    </source>
</reference>